<name>A0ABY9ZEH0_9GAMM</name>
<accession>A0ABY9ZEH0</accession>
<keyword evidence="2" id="KW-1185">Reference proteome</keyword>
<proteinExistence type="predicted"/>
<dbReference type="GeneID" id="92274729"/>
<organism evidence="1 2">
    <name type="scientific">Providencia hangzhouensis</name>
    <dbReference type="NCBI Taxonomy" id="3031799"/>
    <lineage>
        <taxon>Bacteria</taxon>
        <taxon>Pseudomonadati</taxon>
        <taxon>Pseudomonadota</taxon>
        <taxon>Gammaproteobacteria</taxon>
        <taxon>Enterobacterales</taxon>
        <taxon>Morganellaceae</taxon>
        <taxon>Providencia</taxon>
    </lineage>
</organism>
<evidence type="ECO:0008006" key="3">
    <source>
        <dbReference type="Google" id="ProtNLM"/>
    </source>
</evidence>
<dbReference type="EMBL" id="CP135052">
    <property type="protein sequence ID" value="WNK26109.1"/>
    <property type="molecule type" value="Genomic_DNA"/>
</dbReference>
<reference evidence="1" key="1">
    <citation type="journal article" date="2023" name="Microbiol. Spectr.">
        <title>Whole-genome sequencing provides insights into a novel species: Providencia hangzhouensis associated with urinary tract infections.</title>
        <authorList>
            <person name="Dong X."/>
            <person name="Yu Y."/>
            <person name="Liu J."/>
            <person name="Cao D."/>
            <person name="Xiang Y."/>
            <person name="Bi K."/>
            <person name="Yuan X."/>
            <person name="Li S."/>
            <person name="Wu T."/>
            <person name="Zhang Y."/>
        </authorList>
    </citation>
    <scope>NUCLEOTIDE SEQUENCE</scope>
    <source>
        <strain evidence="1">PR-310</strain>
    </source>
</reference>
<evidence type="ECO:0000313" key="2">
    <source>
        <dbReference type="Proteomes" id="UP001163184"/>
    </source>
</evidence>
<evidence type="ECO:0000313" key="1">
    <source>
        <dbReference type="EMBL" id="WNK26109.1"/>
    </source>
</evidence>
<protein>
    <recommendedName>
        <fullName evidence="3">TerY-C metal binding domain-containing protein</fullName>
    </recommendedName>
</protein>
<dbReference type="Proteomes" id="UP001163184">
    <property type="component" value="Chromosome"/>
</dbReference>
<gene>
    <name evidence="1" type="ORF">PZ638_09675</name>
</gene>
<dbReference type="RefSeq" id="WP_275612143.1">
    <property type="nucleotide sequence ID" value="NZ_CP135052.1"/>
</dbReference>
<sequence>MSKLNKRELNYLAPAVLFRWDIEKSSLDSKGYWDGDRILPVAVGKMAEKLISQGYLKDVSLIPKNLQLRATEKAKNLECKNCCHGHMLNENDERIGECPVCSGIGLVNSQGCNKRNEDD</sequence>